<proteinExistence type="predicted"/>
<comment type="caution">
    <text evidence="2">The sequence shown here is derived from an EMBL/GenBank/DDBJ whole genome shotgun (WGS) entry which is preliminary data.</text>
</comment>
<name>A0ABW2YGG5_9GAMM</name>
<evidence type="ECO:0000313" key="2">
    <source>
        <dbReference type="EMBL" id="MFD0726988.1"/>
    </source>
</evidence>
<reference evidence="3" key="1">
    <citation type="journal article" date="2019" name="Int. J. Syst. Evol. Microbiol.">
        <title>The Global Catalogue of Microorganisms (GCM) 10K type strain sequencing project: providing services to taxonomists for standard genome sequencing and annotation.</title>
        <authorList>
            <consortium name="The Broad Institute Genomics Platform"/>
            <consortium name="The Broad Institute Genome Sequencing Center for Infectious Disease"/>
            <person name="Wu L."/>
            <person name="Ma J."/>
        </authorList>
    </citation>
    <scope>NUCLEOTIDE SEQUENCE [LARGE SCALE GENOMIC DNA]</scope>
    <source>
        <strain evidence="3">CCUG 55585</strain>
    </source>
</reference>
<keyword evidence="3" id="KW-1185">Reference proteome</keyword>
<evidence type="ECO:0000313" key="3">
    <source>
        <dbReference type="Proteomes" id="UP001597110"/>
    </source>
</evidence>
<gene>
    <name evidence="2" type="ORF">ACFQ0E_15425</name>
</gene>
<sequence>MNSTDQASHLDGFKATTGAAGGDCSTGDNTVQSEDKAAAYLRARLTVMMASRNRLQAELEEHRARAAMHRACPAGSDESARLALCADYDGDRIRDTIESVSGRINDFMQRHPELEGETHYLRLMVCRTGNRHKYIAQVQQVTEAMAKHSPDAAARALVLVAERHTTPRGVRTLCGDLQATVRHAHADVLADEAPHARVTFEIGHNTITASVALNMGSTVSASRTWCRSGNVSWNSTERDFAQRSPNLGAELAEFVDGIDLPMRVADMLPVRRHGTDTAAQAAAAKALAQG</sequence>
<protein>
    <submittedName>
        <fullName evidence="2">Uncharacterized protein</fullName>
    </submittedName>
</protein>
<dbReference type="RefSeq" id="WP_386825309.1">
    <property type="nucleotide sequence ID" value="NZ_JBHTIF010000003.1"/>
</dbReference>
<dbReference type="EMBL" id="JBHTIF010000003">
    <property type="protein sequence ID" value="MFD0726988.1"/>
    <property type="molecule type" value="Genomic_DNA"/>
</dbReference>
<dbReference type="Proteomes" id="UP001597110">
    <property type="component" value="Unassembled WGS sequence"/>
</dbReference>
<evidence type="ECO:0000256" key="1">
    <source>
        <dbReference type="SAM" id="MobiDB-lite"/>
    </source>
</evidence>
<accession>A0ABW2YGG5</accession>
<feature type="region of interest" description="Disordered" evidence="1">
    <location>
        <begin position="1"/>
        <end position="29"/>
    </location>
</feature>
<organism evidence="2 3">
    <name type="scientific">Lysobacter brunescens</name>
    <dbReference type="NCBI Taxonomy" id="262323"/>
    <lineage>
        <taxon>Bacteria</taxon>
        <taxon>Pseudomonadati</taxon>
        <taxon>Pseudomonadota</taxon>
        <taxon>Gammaproteobacteria</taxon>
        <taxon>Lysobacterales</taxon>
        <taxon>Lysobacteraceae</taxon>
        <taxon>Lysobacter</taxon>
    </lineage>
</organism>